<name>A0ABD2MDZ2_9BILA</name>
<feature type="compositionally biased region" description="Polar residues" evidence="1">
    <location>
        <begin position="27"/>
        <end position="41"/>
    </location>
</feature>
<keyword evidence="2" id="KW-0812">Transmembrane</keyword>
<dbReference type="Proteomes" id="UP001620626">
    <property type="component" value="Unassembled WGS sequence"/>
</dbReference>
<keyword evidence="2" id="KW-1133">Transmembrane helix</keyword>
<keyword evidence="4" id="KW-1185">Reference proteome</keyword>
<dbReference type="AlphaFoldDB" id="A0ABD2MDZ2"/>
<protein>
    <submittedName>
        <fullName evidence="3">Uncharacterized protein</fullName>
    </submittedName>
</protein>
<feature type="transmembrane region" description="Helical" evidence="2">
    <location>
        <begin position="156"/>
        <end position="179"/>
    </location>
</feature>
<evidence type="ECO:0000313" key="4">
    <source>
        <dbReference type="Proteomes" id="UP001620626"/>
    </source>
</evidence>
<feature type="compositionally biased region" description="Low complexity" evidence="1">
    <location>
        <begin position="42"/>
        <end position="55"/>
    </location>
</feature>
<evidence type="ECO:0000256" key="2">
    <source>
        <dbReference type="SAM" id="Phobius"/>
    </source>
</evidence>
<gene>
    <name evidence="3" type="ORF">niasHT_000688</name>
</gene>
<feature type="transmembrane region" description="Helical" evidence="2">
    <location>
        <begin position="191"/>
        <end position="217"/>
    </location>
</feature>
<feature type="transmembrane region" description="Helical" evidence="2">
    <location>
        <begin position="88"/>
        <end position="115"/>
    </location>
</feature>
<organism evidence="3 4">
    <name type="scientific">Heterodera trifolii</name>
    <dbReference type="NCBI Taxonomy" id="157864"/>
    <lineage>
        <taxon>Eukaryota</taxon>
        <taxon>Metazoa</taxon>
        <taxon>Ecdysozoa</taxon>
        <taxon>Nematoda</taxon>
        <taxon>Chromadorea</taxon>
        <taxon>Rhabditida</taxon>
        <taxon>Tylenchina</taxon>
        <taxon>Tylenchomorpha</taxon>
        <taxon>Tylenchoidea</taxon>
        <taxon>Heteroderidae</taxon>
        <taxon>Heteroderinae</taxon>
        <taxon>Heterodera</taxon>
    </lineage>
</organism>
<feature type="region of interest" description="Disordered" evidence="1">
    <location>
        <begin position="1"/>
        <end position="56"/>
    </location>
</feature>
<dbReference type="EMBL" id="JBICBT010000040">
    <property type="protein sequence ID" value="KAL3125277.1"/>
    <property type="molecule type" value="Genomic_DNA"/>
</dbReference>
<dbReference type="PANTHER" id="PTHR34609:SF17">
    <property type="entry name" value="GEO08273P1-RELATED"/>
    <property type="match status" value="1"/>
</dbReference>
<evidence type="ECO:0000256" key="1">
    <source>
        <dbReference type="SAM" id="MobiDB-lite"/>
    </source>
</evidence>
<dbReference type="InterPro" id="IPR053077">
    <property type="entry name" value="MARVEL_domain_protein_3"/>
</dbReference>
<evidence type="ECO:0000313" key="3">
    <source>
        <dbReference type="EMBL" id="KAL3125277.1"/>
    </source>
</evidence>
<keyword evidence="2" id="KW-0472">Membrane</keyword>
<dbReference type="PANTHER" id="PTHR34609">
    <property type="entry name" value="GEO08273P1-RELATED"/>
    <property type="match status" value="1"/>
</dbReference>
<proteinExistence type="predicted"/>
<accession>A0ABD2MDZ2</accession>
<sequence>MPEEMTERGRERLEETNQRVKVPEGSSAKTDSSIATEMSKNGKSASSDRQSSGGSVHPCPQKALQNIEMGCYSCVDKWMCCCGFHMTAAALVIAWIWLLSAISMVPSFFISVYFQLYYQTFNAYAILNIVSTILLIAQSVPIIVGEMRGKRTHKMYLPFLVISCIQLAFTMIGGIVIFFTLDQMRQQMGGYSTGIILGYFFGLLLVLFIFFWCYSIVYRAYKFVKEKNDEKKRHNAKDIQI</sequence>
<feature type="transmembrane region" description="Helical" evidence="2">
    <location>
        <begin position="121"/>
        <end position="144"/>
    </location>
</feature>
<comment type="caution">
    <text evidence="3">The sequence shown here is derived from an EMBL/GenBank/DDBJ whole genome shotgun (WGS) entry which is preliminary data.</text>
</comment>
<reference evidence="3 4" key="1">
    <citation type="submission" date="2024-10" db="EMBL/GenBank/DDBJ databases">
        <authorList>
            <person name="Kim D."/>
        </authorList>
    </citation>
    <scope>NUCLEOTIDE SEQUENCE [LARGE SCALE GENOMIC DNA]</scope>
    <source>
        <strain evidence="3">BH-2024</strain>
    </source>
</reference>
<feature type="compositionally biased region" description="Basic and acidic residues" evidence="1">
    <location>
        <begin position="1"/>
        <end position="22"/>
    </location>
</feature>